<feature type="domain" description="Sugar-binding" evidence="5">
    <location>
        <begin position="67"/>
        <end position="319"/>
    </location>
</feature>
<dbReference type="GO" id="GO:0003677">
    <property type="term" value="F:DNA binding"/>
    <property type="evidence" value="ECO:0007669"/>
    <property type="project" value="UniProtKB-KW"/>
</dbReference>
<dbReference type="InterPro" id="IPR036388">
    <property type="entry name" value="WH-like_DNA-bd_sf"/>
</dbReference>
<dbReference type="GO" id="GO:0030246">
    <property type="term" value="F:carbohydrate binding"/>
    <property type="evidence" value="ECO:0007669"/>
    <property type="project" value="InterPro"/>
</dbReference>
<keyword evidence="3" id="KW-0238">DNA-binding</keyword>
<gene>
    <name evidence="6" type="ORF">UFOPK1618_00153</name>
</gene>
<evidence type="ECO:0000256" key="2">
    <source>
        <dbReference type="ARBA" id="ARBA00023015"/>
    </source>
</evidence>
<evidence type="ECO:0000259" key="5">
    <source>
        <dbReference type="Pfam" id="PF04198"/>
    </source>
</evidence>
<dbReference type="PANTHER" id="PTHR34294:SF1">
    <property type="entry name" value="TRANSCRIPTIONAL REGULATOR LSRR"/>
    <property type="match status" value="1"/>
</dbReference>
<keyword evidence="2" id="KW-0805">Transcription regulation</keyword>
<reference evidence="6" key="1">
    <citation type="submission" date="2020-05" db="EMBL/GenBank/DDBJ databases">
        <authorList>
            <person name="Chiriac C."/>
            <person name="Salcher M."/>
            <person name="Ghai R."/>
            <person name="Kavagutti S V."/>
        </authorList>
    </citation>
    <scope>NUCLEOTIDE SEQUENCE</scope>
</reference>
<dbReference type="InterPro" id="IPR007324">
    <property type="entry name" value="Sugar-bd_dom_put"/>
</dbReference>
<keyword evidence="4" id="KW-0804">Transcription</keyword>
<evidence type="ECO:0000256" key="4">
    <source>
        <dbReference type="ARBA" id="ARBA00023163"/>
    </source>
</evidence>
<dbReference type="AlphaFoldDB" id="A0A6J6CV02"/>
<comment type="similarity">
    <text evidence="1">Belongs to the SorC transcriptional regulatory family.</text>
</comment>
<dbReference type="PANTHER" id="PTHR34294">
    <property type="entry name" value="TRANSCRIPTIONAL REGULATOR-RELATED"/>
    <property type="match status" value="1"/>
</dbReference>
<dbReference type="InterPro" id="IPR051054">
    <property type="entry name" value="SorC_transcr_regulators"/>
</dbReference>
<accession>A0A6J6CV02</accession>
<protein>
    <submittedName>
        <fullName evidence="6">Unannotated protein</fullName>
    </submittedName>
</protein>
<evidence type="ECO:0000313" key="6">
    <source>
        <dbReference type="EMBL" id="CAB4555005.1"/>
    </source>
</evidence>
<organism evidence="6">
    <name type="scientific">freshwater metagenome</name>
    <dbReference type="NCBI Taxonomy" id="449393"/>
    <lineage>
        <taxon>unclassified sequences</taxon>
        <taxon>metagenomes</taxon>
        <taxon>ecological metagenomes</taxon>
    </lineage>
</organism>
<dbReference type="Pfam" id="PF04198">
    <property type="entry name" value="Sugar-bind"/>
    <property type="match status" value="1"/>
</dbReference>
<dbReference type="EMBL" id="CAEZTF010000014">
    <property type="protein sequence ID" value="CAB4555005.1"/>
    <property type="molecule type" value="Genomic_DNA"/>
</dbReference>
<name>A0A6J6CV02_9ZZZZ</name>
<dbReference type="Gene3D" id="1.10.10.10">
    <property type="entry name" value="Winged helix-like DNA-binding domain superfamily/Winged helix DNA-binding domain"/>
    <property type="match status" value="1"/>
</dbReference>
<evidence type="ECO:0000256" key="3">
    <source>
        <dbReference type="ARBA" id="ARBA00023125"/>
    </source>
</evidence>
<sequence>MLDEINKDSRVGLALKAAQLYYMQDLTMDAIGDELKVSRSSVSRLLQMAKDRGIIEFKLHPPEDGPTRMASQIKARFGVNAHLVPVADSASPIDRLDRVALSAARMLTNFFYSGMTMGVAWGSTTAAVSRNLVPRPLRGSRVVQLNGAGNTFTTGVTFSGEILRRFGEAYGSNVEQFPVPAFFDNPAAKEMLWKERSTKRILDIQARMDVALFGLGASNSEVPSQVYTAGYLSPADLKALDGEGIVGDIATVFYRADGSSNDIDINKRSTGPGLDVIRSVPRRICVIAGVNRLPSLRGAMAGKYISDLIIDDGTAQALLDDE</sequence>
<dbReference type="Gene3D" id="3.40.50.1360">
    <property type="match status" value="1"/>
</dbReference>
<dbReference type="SUPFAM" id="SSF100950">
    <property type="entry name" value="NagB/RpiA/CoA transferase-like"/>
    <property type="match status" value="1"/>
</dbReference>
<evidence type="ECO:0000256" key="1">
    <source>
        <dbReference type="ARBA" id="ARBA00010466"/>
    </source>
</evidence>
<dbReference type="InterPro" id="IPR037171">
    <property type="entry name" value="NagB/RpiA_transferase-like"/>
</dbReference>
<proteinExistence type="inferred from homology"/>